<feature type="domain" description="Flavin reductase like" evidence="5">
    <location>
        <begin position="21"/>
        <end position="175"/>
    </location>
</feature>
<dbReference type="Gene3D" id="2.30.110.10">
    <property type="entry name" value="Electron Transport, Fmn-binding Protein, Chain A"/>
    <property type="match status" value="1"/>
</dbReference>
<dbReference type="InterPro" id="IPR012349">
    <property type="entry name" value="Split_barrel_FMN-bd"/>
</dbReference>
<dbReference type="Pfam" id="PF01613">
    <property type="entry name" value="Flavin_Reduct"/>
    <property type="match status" value="1"/>
</dbReference>
<organism evidence="6">
    <name type="scientific">Thermohahella caldifontis</name>
    <dbReference type="NCBI Taxonomy" id="3142973"/>
    <lineage>
        <taxon>Bacteria</taxon>
        <taxon>Pseudomonadati</taxon>
        <taxon>Pseudomonadota</taxon>
        <taxon>Gammaproteobacteria</taxon>
        <taxon>Oceanospirillales</taxon>
        <taxon>Hahellaceae</taxon>
        <taxon>Thermohahella</taxon>
    </lineage>
</organism>
<name>A0AB39UXB0_9GAMM</name>
<dbReference type="EC" id="1.5.1.-" evidence="6"/>
<proteinExistence type="inferred from homology"/>
<keyword evidence="2" id="KW-0285">Flavoprotein</keyword>
<dbReference type="GO" id="GO:0010181">
    <property type="term" value="F:FMN binding"/>
    <property type="evidence" value="ECO:0007669"/>
    <property type="project" value="InterPro"/>
</dbReference>
<evidence type="ECO:0000313" key="6">
    <source>
        <dbReference type="EMBL" id="XDT72820.1"/>
    </source>
</evidence>
<gene>
    <name evidence="6" type="ORF">AAIA72_02205</name>
</gene>
<evidence type="ECO:0000256" key="1">
    <source>
        <dbReference type="ARBA" id="ARBA00001917"/>
    </source>
</evidence>
<evidence type="ECO:0000256" key="4">
    <source>
        <dbReference type="ARBA" id="ARBA00038054"/>
    </source>
</evidence>
<sequence length="204" mass="22495">MIIDFARLKPLERYHWVTQTLIPRPIAWVLTENLSGQYNLAPFSYFTAVSSAPPVVMISIGKKPDGSPKDTAVHAKRTGRLVIHVAGYAQLDALNLSSETLPEAVSEVEKLGIELTAFEGFALPRVADAPVAYGCRVHSIQELGDVPQTLLFAEIEQVYVRDDAVIEETPGRYKVNARVLDPLARLGAREYATLGEVVERERPA</sequence>
<dbReference type="AlphaFoldDB" id="A0AB39UXB0"/>
<accession>A0AB39UXB0</accession>
<keyword evidence="6" id="KW-0560">Oxidoreductase</keyword>
<dbReference type="SMART" id="SM00903">
    <property type="entry name" value="Flavin_Reduct"/>
    <property type="match status" value="1"/>
</dbReference>
<dbReference type="PANTHER" id="PTHR33798">
    <property type="entry name" value="FLAVOPROTEIN OXYGENASE"/>
    <property type="match status" value="1"/>
</dbReference>
<evidence type="ECO:0000259" key="5">
    <source>
        <dbReference type="SMART" id="SM00903"/>
    </source>
</evidence>
<dbReference type="EMBL" id="CP154858">
    <property type="protein sequence ID" value="XDT72820.1"/>
    <property type="molecule type" value="Genomic_DNA"/>
</dbReference>
<dbReference type="PANTHER" id="PTHR33798:SF5">
    <property type="entry name" value="FLAVIN REDUCTASE LIKE DOMAIN-CONTAINING PROTEIN"/>
    <property type="match status" value="1"/>
</dbReference>
<dbReference type="RefSeq" id="WP_369601823.1">
    <property type="nucleotide sequence ID" value="NZ_CP154858.1"/>
</dbReference>
<dbReference type="GO" id="GO:0016646">
    <property type="term" value="F:oxidoreductase activity, acting on the CH-NH group of donors, NAD or NADP as acceptor"/>
    <property type="evidence" value="ECO:0007669"/>
    <property type="project" value="UniProtKB-ARBA"/>
</dbReference>
<dbReference type="SUPFAM" id="SSF50475">
    <property type="entry name" value="FMN-binding split barrel"/>
    <property type="match status" value="1"/>
</dbReference>
<reference evidence="6" key="1">
    <citation type="submission" date="2024-05" db="EMBL/GenBank/DDBJ databases">
        <title>Genome sequencing of novel strain.</title>
        <authorList>
            <person name="Ganbat D."/>
            <person name="Ganbat S."/>
            <person name="Lee S.-J."/>
        </authorList>
    </citation>
    <scope>NUCLEOTIDE SEQUENCE</scope>
    <source>
        <strain evidence="6">SMD15-11</strain>
    </source>
</reference>
<dbReference type="InterPro" id="IPR002563">
    <property type="entry name" value="Flavin_Rdtase-like_dom"/>
</dbReference>
<protein>
    <submittedName>
        <fullName evidence="6">Flavin reductase family protein</fullName>
        <ecNumber evidence="6">1.5.1.-</ecNumber>
    </submittedName>
</protein>
<comment type="similarity">
    <text evidence="4">Belongs to the flavoredoxin family.</text>
</comment>
<evidence type="ECO:0000256" key="2">
    <source>
        <dbReference type="ARBA" id="ARBA00022630"/>
    </source>
</evidence>
<dbReference type="KEGG" id="tcd:AAIA72_02205"/>
<keyword evidence="3" id="KW-0288">FMN</keyword>
<comment type="cofactor">
    <cofactor evidence="1">
        <name>FMN</name>
        <dbReference type="ChEBI" id="CHEBI:58210"/>
    </cofactor>
</comment>
<evidence type="ECO:0000256" key="3">
    <source>
        <dbReference type="ARBA" id="ARBA00022643"/>
    </source>
</evidence>